<dbReference type="InterPro" id="IPR008967">
    <property type="entry name" value="p53-like_TF_DNA-bd_sf"/>
</dbReference>
<dbReference type="SUPFAM" id="SSF49417">
    <property type="entry name" value="p53-like transcription factors"/>
    <property type="match status" value="1"/>
</dbReference>
<keyword evidence="4" id="KW-0238">DNA-binding</keyword>
<dbReference type="Pfam" id="PF09270">
    <property type="entry name" value="BTD"/>
    <property type="match status" value="1"/>
</dbReference>
<dbReference type="OrthoDB" id="5600360at2759"/>
<feature type="domain" description="RBP-J/Cbf11/Cbf12 DNA binding" evidence="8">
    <location>
        <begin position="341"/>
        <end position="492"/>
    </location>
</feature>
<dbReference type="InterPro" id="IPR015350">
    <property type="entry name" value="Beta-trefoil_DNA-bd_dom"/>
</dbReference>
<reference evidence="10" key="1">
    <citation type="journal article" date="2020" name="Nat. Commun.">
        <title>Large-scale genome sequencing of mycorrhizal fungi provides insights into the early evolution of symbiotic traits.</title>
        <authorList>
            <person name="Miyauchi S."/>
            <person name="Kiss E."/>
            <person name="Kuo A."/>
            <person name="Drula E."/>
            <person name="Kohler A."/>
            <person name="Sanchez-Garcia M."/>
            <person name="Morin E."/>
            <person name="Andreopoulos B."/>
            <person name="Barry K.W."/>
            <person name="Bonito G."/>
            <person name="Buee M."/>
            <person name="Carver A."/>
            <person name="Chen C."/>
            <person name="Cichocki N."/>
            <person name="Clum A."/>
            <person name="Culley D."/>
            <person name="Crous P.W."/>
            <person name="Fauchery L."/>
            <person name="Girlanda M."/>
            <person name="Hayes R.D."/>
            <person name="Keri Z."/>
            <person name="LaButti K."/>
            <person name="Lipzen A."/>
            <person name="Lombard V."/>
            <person name="Magnuson J."/>
            <person name="Maillard F."/>
            <person name="Murat C."/>
            <person name="Nolan M."/>
            <person name="Ohm R.A."/>
            <person name="Pangilinan J."/>
            <person name="Pereira M.F."/>
            <person name="Perotto S."/>
            <person name="Peter M."/>
            <person name="Pfister S."/>
            <person name="Riley R."/>
            <person name="Sitrit Y."/>
            <person name="Stielow J.B."/>
            <person name="Szollosi G."/>
            <person name="Zifcakova L."/>
            <person name="Stursova M."/>
            <person name="Spatafora J.W."/>
            <person name="Tedersoo L."/>
            <person name="Vaario L.M."/>
            <person name="Yamada A."/>
            <person name="Yan M."/>
            <person name="Wang P."/>
            <person name="Xu J."/>
            <person name="Bruns T."/>
            <person name="Baldrian P."/>
            <person name="Vilgalys R."/>
            <person name="Dunand C."/>
            <person name="Henrissat B."/>
            <person name="Grigoriev I.V."/>
            <person name="Hibbett D."/>
            <person name="Nagy L.G."/>
            <person name="Martin F.M."/>
        </authorList>
    </citation>
    <scope>NUCLEOTIDE SEQUENCE</scope>
    <source>
        <strain evidence="10">UH-Tt-Lm1</strain>
    </source>
</reference>
<dbReference type="SUPFAM" id="SSF110217">
    <property type="entry name" value="DNA-binding protein LAG-1 (CSL)"/>
    <property type="match status" value="1"/>
</dbReference>
<gene>
    <name evidence="10" type="ORF">BJ322DRAFT_1033883</name>
</gene>
<accession>A0A9P6LCD8</accession>
<feature type="region of interest" description="Disordered" evidence="7">
    <location>
        <begin position="274"/>
        <end position="311"/>
    </location>
</feature>
<dbReference type="InterPro" id="IPR014756">
    <property type="entry name" value="Ig_E-set"/>
</dbReference>
<proteinExistence type="inferred from homology"/>
<dbReference type="InterPro" id="IPR038007">
    <property type="entry name" value="RBP-Jkappa_IPT"/>
</dbReference>
<evidence type="ECO:0000256" key="2">
    <source>
        <dbReference type="ARBA" id="ARBA00009704"/>
    </source>
</evidence>
<feature type="domain" description="Beta-trefoil DNA-binding" evidence="9">
    <location>
        <begin position="493"/>
        <end position="821"/>
    </location>
</feature>
<dbReference type="SMART" id="SM01268">
    <property type="entry name" value="BTD"/>
    <property type="match status" value="1"/>
</dbReference>
<organism evidence="10 11">
    <name type="scientific">Thelephora terrestris</name>
    <dbReference type="NCBI Taxonomy" id="56493"/>
    <lineage>
        <taxon>Eukaryota</taxon>
        <taxon>Fungi</taxon>
        <taxon>Dikarya</taxon>
        <taxon>Basidiomycota</taxon>
        <taxon>Agaricomycotina</taxon>
        <taxon>Agaricomycetes</taxon>
        <taxon>Thelephorales</taxon>
        <taxon>Thelephoraceae</taxon>
        <taxon>Thelephora</taxon>
    </lineage>
</organism>
<evidence type="ECO:0000256" key="1">
    <source>
        <dbReference type="ARBA" id="ARBA00004123"/>
    </source>
</evidence>
<dbReference type="InterPro" id="IPR040159">
    <property type="entry name" value="CLS_fam"/>
</dbReference>
<feature type="region of interest" description="Disordered" evidence="7">
    <location>
        <begin position="192"/>
        <end position="218"/>
    </location>
</feature>
<evidence type="ECO:0000256" key="6">
    <source>
        <dbReference type="ARBA" id="ARBA00023242"/>
    </source>
</evidence>
<protein>
    <recommendedName>
        <fullName evidence="12">LAG1-DNAbind-domain-containing protein</fullName>
    </recommendedName>
</protein>
<feature type="region of interest" description="Disordered" evidence="7">
    <location>
        <begin position="231"/>
        <end position="253"/>
    </location>
</feature>
<evidence type="ECO:0000313" key="10">
    <source>
        <dbReference type="EMBL" id="KAF9793290.1"/>
    </source>
</evidence>
<evidence type="ECO:0000256" key="3">
    <source>
        <dbReference type="ARBA" id="ARBA00023015"/>
    </source>
</evidence>
<dbReference type="GO" id="GO:0001228">
    <property type="term" value="F:DNA-binding transcription activator activity, RNA polymerase II-specific"/>
    <property type="evidence" value="ECO:0007669"/>
    <property type="project" value="InterPro"/>
</dbReference>
<dbReference type="FunFam" id="2.60.40.1450:FF:000003">
    <property type="entry name" value="Related to J kappa-recombination signal binding protein"/>
    <property type="match status" value="1"/>
</dbReference>
<evidence type="ECO:0000259" key="9">
    <source>
        <dbReference type="SMART" id="SM01268"/>
    </source>
</evidence>
<keyword evidence="11" id="KW-1185">Reference proteome</keyword>
<dbReference type="InterPro" id="IPR036358">
    <property type="entry name" value="BTD_sf"/>
</dbReference>
<keyword evidence="3" id="KW-0805">Transcription regulation</keyword>
<feature type="region of interest" description="Disordered" evidence="7">
    <location>
        <begin position="706"/>
        <end position="813"/>
    </location>
</feature>
<evidence type="ECO:0000256" key="7">
    <source>
        <dbReference type="SAM" id="MobiDB-lite"/>
    </source>
</evidence>
<feature type="compositionally biased region" description="Low complexity" evidence="7">
    <location>
        <begin position="710"/>
        <end position="743"/>
    </location>
</feature>
<keyword evidence="6" id="KW-0539">Nucleus</keyword>
<dbReference type="SMART" id="SM01267">
    <property type="entry name" value="LAG1_DNAbind"/>
    <property type="match status" value="1"/>
</dbReference>
<name>A0A9P6LCD8_9AGAM</name>
<keyword evidence="5" id="KW-0804">Transcription</keyword>
<reference evidence="10" key="2">
    <citation type="submission" date="2020-11" db="EMBL/GenBank/DDBJ databases">
        <authorList>
            <consortium name="DOE Joint Genome Institute"/>
            <person name="Kuo A."/>
            <person name="Miyauchi S."/>
            <person name="Kiss E."/>
            <person name="Drula E."/>
            <person name="Kohler A."/>
            <person name="Sanchez-Garcia M."/>
            <person name="Andreopoulos B."/>
            <person name="Barry K.W."/>
            <person name="Bonito G."/>
            <person name="Buee M."/>
            <person name="Carver A."/>
            <person name="Chen C."/>
            <person name="Cichocki N."/>
            <person name="Clum A."/>
            <person name="Culley D."/>
            <person name="Crous P.W."/>
            <person name="Fauchery L."/>
            <person name="Girlanda M."/>
            <person name="Hayes R."/>
            <person name="Keri Z."/>
            <person name="Labutti K."/>
            <person name="Lipzen A."/>
            <person name="Lombard V."/>
            <person name="Magnuson J."/>
            <person name="Maillard F."/>
            <person name="Morin E."/>
            <person name="Murat C."/>
            <person name="Nolan M."/>
            <person name="Ohm R."/>
            <person name="Pangilinan J."/>
            <person name="Pereira M."/>
            <person name="Perotto S."/>
            <person name="Peter M."/>
            <person name="Riley R."/>
            <person name="Sitrit Y."/>
            <person name="Stielow B."/>
            <person name="Szollosi G."/>
            <person name="Zifcakova L."/>
            <person name="Stursova M."/>
            <person name="Spatafora J.W."/>
            <person name="Tedersoo L."/>
            <person name="Vaario L.-M."/>
            <person name="Yamada A."/>
            <person name="Yan M."/>
            <person name="Wang P."/>
            <person name="Xu J."/>
            <person name="Bruns T."/>
            <person name="Baldrian P."/>
            <person name="Vilgalys R."/>
            <person name="Henrissat B."/>
            <person name="Grigoriev I.V."/>
            <person name="Hibbett D."/>
            <person name="Nagy L.G."/>
            <person name="Martin F.M."/>
        </authorList>
    </citation>
    <scope>NUCLEOTIDE SEQUENCE</scope>
    <source>
        <strain evidence="10">UH-Tt-Lm1</strain>
    </source>
</reference>
<feature type="compositionally biased region" description="Polar residues" evidence="7">
    <location>
        <begin position="231"/>
        <end position="252"/>
    </location>
</feature>
<dbReference type="Pfam" id="PF09271">
    <property type="entry name" value="LAG1-DNAbind"/>
    <property type="match status" value="1"/>
</dbReference>
<evidence type="ECO:0000256" key="4">
    <source>
        <dbReference type="ARBA" id="ARBA00023125"/>
    </source>
</evidence>
<dbReference type="Gene3D" id="2.60.40.1450">
    <property type="entry name" value="LAG1, DNA binding domain"/>
    <property type="match status" value="1"/>
</dbReference>
<dbReference type="PANTHER" id="PTHR10665">
    <property type="entry name" value="RECOMBINING BINDING PROTEIN SUPPRESSOR OF HAIRLESS"/>
    <property type="match status" value="1"/>
</dbReference>
<dbReference type="InterPro" id="IPR015351">
    <property type="entry name" value="RBP-J/Cbf11/Cbf12_DNA-bd"/>
</dbReference>
<dbReference type="InterPro" id="IPR037095">
    <property type="entry name" value="RBP-J/Cbf11_DNA-bd_sf"/>
</dbReference>
<sequence length="968" mass="104554">MAQAWTVPQDQRSEFGLQNPTNGQDGIELARWELAELLKHSDGRTEVVYASHHIGDPYSSYGGNSVGDSVNAHNQQSHHQVVPINGSMNAHISQNHPMNSHGQQNTYDMYSGNNGISVRGYSTNNLGMQAQQSMYSSPSLNGAVTDPSPYHSHPTPSFTMPQDYFPSIPRHSASVSDFRRIAPMNVQTGYRNHDYQGGLGGLNGMDGPSANTHAQPQQQFQDFSRYQQQNVYTSPSRHNSTSTPFSPSQSDMMQDLQPHPQFHNQAIARYDGMSNFSGSNPINGSSMDYPQSDAHGSSMDTSQELQGSPNLTVPNDFQSFIRRYLDQYARTPNRLAFGERSIIVMSSKVAQKSYGNEKRFLCPPPTAVMVGNSWWSERRNGEEPALAPPRVVVSISGEPIPPESSVEWAGASGKPFDATDPPSGTTFVGRCVGKQLFISEADEKRKKVEALVKVTAPSLGDEEGKLIGLFPSKPIKVISKPSKKRQSAKNLELCINHGSTVSLFHRLRSQTVSTKYLCVSASGSSFKGSDGAPLMGLDVRAKASTPAFVARTSSWDPFIMYIVDINKPVGGIDAPPPPPPQPEYPSPPPNAIQFTNNGSQIPIYYNQTIVLQCLTSGVVSPILIIRKVDHQTTVVGGGIQEGGKAVPDHYCAPGEVCGDPVSQLHKIAFEVYEPNKLPTEPGTPGNSGAFLSCMAEKVNTYRPVEGRQWTPTLTLPLPTRDTDSPAMPGSPATSTPTPSSSGTVHAFGSLDIPLSPMDLEGTNDGGRVKKGKRATSSAGGASKSSQMKGRSKRPHSAGSGGTKRPSTADGITGLGGSGALWQVDIGETSVWTIVGTEQVRYNFYVPPVLFDQRDIPAGLSYPVPNKPVTPFPGVVKYLPPDRASEAPKGHHSVRPNPHSAKMLTVYGENFSKTEPLNIFFGSEPSPYVEVRCGEVMGCLPPETEAAKRRPVILVRDDGVVFPSSILYP</sequence>
<dbReference type="Gene3D" id="2.60.40.10">
    <property type="entry name" value="Immunoglobulins"/>
    <property type="match status" value="1"/>
</dbReference>
<comment type="caution">
    <text evidence="10">The sequence shown here is derived from an EMBL/GenBank/DDBJ whole genome shotgun (WGS) entry which is preliminary data.</text>
</comment>
<dbReference type="SUPFAM" id="SSF81296">
    <property type="entry name" value="E set domains"/>
    <property type="match status" value="1"/>
</dbReference>
<evidence type="ECO:0008006" key="12">
    <source>
        <dbReference type="Google" id="ProtNLM"/>
    </source>
</evidence>
<dbReference type="GO" id="GO:0005634">
    <property type="term" value="C:nucleus"/>
    <property type="evidence" value="ECO:0007669"/>
    <property type="project" value="UniProtKB-SubCell"/>
</dbReference>
<dbReference type="InterPro" id="IPR013783">
    <property type="entry name" value="Ig-like_fold"/>
</dbReference>
<feature type="compositionally biased region" description="Low complexity" evidence="7">
    <location>
        <begin position="774"/>
        <end position="788"/>
    </location>
</feature>
<feature type="region of interest" description="Disordered" evidence="7">
    <location>
        <begin position="137"/>
        <end position="165"/>
    </location>
</feature>
<evidence type="ECO:0000259" key="8">
    <source>
        <dbReference type="SMART" id="SM01267"/>
    </source>
</evidence>
<feature type="compositionally biased region" description="Pro residues" evidence="7">
    <location>
        <begin position="574"/>
        <end position="590"/>
    </location>
</feature>
<evidence type="ECO:0000256" key="5">
    <source>
        <dbReference type="ARBA" id="ARBA00023163"/>
    </source>
</evidence>
<comment type="similarity">
    <text evidence="2">Belongs to the Su(H) family.</text>
</comment>
<feature type="region of interest" description="Disordered" evidence="7">
    <location>
        <begin position="1"/>
        <end position="23"/>
    </location>
</feature>
<evidence type="ECO:0000313" key="11">
    <source>
        <dbReference type="Proteomes" id="UP000736335"/>
    </source>
</evidence>
<feature type="region of interest" description="Disordered" evidence="7">
    <location>
        <begin position="571"/>
        <end position="590"/>
    </location>
</feature>
<dbReference type="EMBL" id="WIUZ02000001">
    <property type="protein sequence ID" value="KAF9793290.1"/>
    <property type="molecule type" value="Genomic_DNA"/>
</dbReference>
<comment type="subcellular location">
    <subcellularLocation>
        <location evidence="1">Nucleus</location>
    </subcellularLocation>
</comment>
<dbReference type="GO" id="GO:0000978">
    <property type="term" value="F:RNA polymerase II cis-regulatory region sequence-specific DNA binding"/>
    <property type="evidence" value="ECO:0007669"/>
    <property type="project" value="InterPro"/>
</dbReference>
<dbReference type="Pfam" id="PF20144">
    <property type="entry name" value="TIG_SUH"/>
    <property type="match status" value="1"/>
</dbReference>
<dbReference type="Proteomes" id="UP000736335">
    <property type="component" value="Unassembled WGS sequence"/>
</dbReference>
<dbReference type="AlphaFoldDB" id="A0A9P6LCD8"/>